<keyword evidence="5" id="KW-0312">Gluconeogenesis</keyword>
<evidence type="ECO:0000256" key="5">
    <source>
        <dbReference type="ARBA" id="ARBA00022432"/>
    </source>
</evidence>
<keyword evidence="8" id="KW-0408">Iron</keyword>
<evidence type="ECO:0000313" key="16">
    <source>
        <dbReference type="Proteomes" id="UP001142400"/>
    </source>
</evidence>
<evidence type="ECO:0000256" key="13">
    <source>
        <dbReference type="SAM" id="MobiDB-lite"/>
    </source>
</evidence>
<dbReference type="GO" id="GO:0046872">
    <property type="term" value="F:metal ion binding"/>
    <property type="evidence" value="ECO:0007669"/>
    <property type="project" value="UniProtKB-KW"/>
</dbReference>
<dbReference type="GO" id="GO:0003941">
    <property type="term" value="F:L-serine ammonia-lyase activity"/>
    <property type="evidence" value="ECO:0007669"/>
    <property type="project" value="UniProtKB-EC"/>
</dbReference>
<evidence type="ECO:0000256" key="8">
    <source>
        <dbReference type="ARBA" id="ARBA00023004"/>
    </source>
</evidence>
<comment type="cofactor">
    <cofactor evidence="1">
        <name>[4Fe-4S] cluster</name>
        <dbReference type="ChEBI" id="CHEBI:49883"/>
    </cofactor>
</comment>
<dbReference type="Pfam" id="PF03315">
    <property type="entry name" value="SDH_beta"/>
    <property type="match status" value="1"/>
</dbReference>
<comment type="caution">
    <text evidence="15">The sequence shown here is derived from an EMBL/GenBank/DDBJ whole genome shotgun (WGS) entry which is preliminary data.</text>
</comment>
<keyword evidence="16" id="KW-1185">Reference proteome</keyword>
<comment type="similarity">
    <text evidence="3">Belongs to the iron-sulfur dependent L-serine dehydratase family.</text>
</comment>
<evidence type="ECO:0000256" key="3">
    <source>
        <dbReference type="ARBA" id="ARBA00008636"/>
    </source>
</evidence>
<evidence type="ECO:0000256" key="7">
    <source>
        <dbReference type="ARBA" id="ARBA00022723"/>
    </source>
</evidence>
<evidence type="ECO:0000256" key="12">
    <source>
        <dbReference type="ARBA" id="ARBA00049406"/>
    </source>
</evidence>
<feature type="domain" description="Serine dehydratase beta chain" evidence="14">
    <location>
        <begin position="9"/>
        <end position="108"/>
    </location>
</feature>
<dbReference type="InterPro" id="IPR029009">
    <property type="entry name" value="ASB_dom_sf"/>
</dbReference>
<evidence type="ECO:0000313" key="15">
    <source>
        <dbReference type="EMBL" id="MCQ8830831.1"/>
    </source>
</evidence>
<dbReference type="InterPro" id="IPR005131">
    <property type="entry name" value="Ser_deHydtase_bsu"/>
</dbReference>
<reference evidence="15" key="1">
    <citation type="submission" date="2022-06" db="EMBL/GenBank/DDBJ databases">
        <title>WGS of actinobacteria.</title>
        <authorList>
            <person name="Thawai C."/>
        </authorList>
    </citation>
    <scope>NUCLEOTIDE SEQUENCE</scope>
    <source>
        <strain evidence="15">DSM 42010</strain>
    </source>
</reference>
<dbReference type="PANTHER" id="PTHR30182">
    <property type="entry name" value="L-SERINE DEHYDRATASE"/>
    <property type="match status" value="1"/>
</dbReference>
<evidence type="ECO:0000256" key="9">
    <source>
        <dbReference type="ARBA" id="ARBA00023014"/>
    </source>
</evidence>
<dbReference type="EC" id="4.3.1.17" evidence="4"/>
<keyword evidence="7" id="KW-0479">Metal-binding</keyword>
<dbReference type="SUPFAM" id="SSF143548">
    <property type="entry name" value="Serine metabolism enzymes domain"/>
    <property type="match status" value="1"/>
</dbReference>
<dbReference type="EMBL" id="JANIIC010000018">
    <property type="protein sequence ID" value="MCQ8830831.1"/>
    <property type="molecule type" value="Genomic_DNA"/>
</dbReference>
<evidence type="ECO:0000256" key="4">
    <source>
        <dbReference type="ARBA" id="ARBA00012093"/>
    </source>
</evidence>
<evidence type="ECO:0000259" key="14">
    <source>
        <dbReference type="Pfam" id="PF03315"/>
    </source>
</evidence>
<feature type="region of interest" description="Disordered" evidence="13">
    <location>
        <begin position="98"/>
        <end position="121"/>
    </location>
</feature>
<name>A0A9X2RTU5_STRMQ</name>
<organism evidence="15 16">
    <name type="scientific">Streptomyces malaysiensis subsp. samsunensis</name>
    <dbReference type="NCBI Taxonomy" id="459658"/>
    <lineage>
        <taxon>Bacteria</taxon>
        <taxon>Bacillati</taxon>
        <taxon>Actinomycetota</taxon>
        <taxon>Actinomycetes</taxon>
        <taxon>Kitasatosporales</taxon>
        <taxon>Streptomycetaceae</taxon>
        <taxon>Streptomyces</taxon>
        <taxon>Streptomyces violaceusniger group</taxon>
    </lineage>
</organism>
<accession>A0A9X2RTU5</accession>
<evidence type="ECO:0000256" key="2">
    <source>
        <dbReference type="ARBA" id="ARBA00004742"/>
    </source>
</evidence>
<gene>
    <name evidence="15" type="ORF">NQU54_17620</name>
</gene>
<evidence type="ECO:0000256" key="11">
    <source>
        <dbReference type="ARBA" id="ARBA00041766"/>
    </source>
</evidence>
<dbReference type="GO" id="GO:0006094">
    <property type="term" value="P:gluconeogenesis"/>
    <property type="evidence" value="ECO:0007669"/>
    <property type="project" value="UniProtKB-KW"/>
</dbReference>
<dbReference type="Proteomes" id="UP001142400">
    <property type="component" value="Unassembled WGS sequence"/>
</dbReference>
<comment type="pathway">
    <text evidence="2">Carbohydrate biosynthesis; gluconeogenesis.</text>
</comment>
<evidence type="ECO:0000256" key="6">
    <source>
        <dbReference type="ARBA" id="ARBA00022485"/>
    </source>
</evidence>
<dbReference type="Gene3D" id="3.30.1330.90">
    <property type="entry name" value="D-3-phosphoglycerate dehydrogenase, domain 3"/>
    <property type="match status" value="1"/>
</dbReference>
<comment type="catalytic activity">
    <reaction evidence="12">
        <text>L-serine = pyruvate + NH4(+)</text>
        <dbReference type="Rhea" id="RHEA:19169"/>
        <dbReference type="ChEBI" id="CHEBI:15361"/>
        <dbReference type="ChEBI" id="CHEBI:28938"/>
        <dbReference type="ChEBI" id="CHEBI:33384"/>
        <dbReference type="EC" id="4.3.1.17"/>
    </reaction>
</comment>
<dbReference type="AlphaFoldDB" id="A0A9X2RTU5"/>
<evidence type="ECO:0000256" key="10">
    <source>
        <dbReference type="ARBA" id="ARBA00023239"/>
    </source>
</evidence>
<dbReference type="InterPro" id="IPR051318">
    <property type="entry name" value="Fe-S_L-Ser"/>
</dbReference>
<dbReference type="GO" id="GO:0051539">
    <property type="term" value="F:4 iron, 4 sulfur cluster binding"/>
    <property type="evidence" value="ECO:0007669"/>
    <property type="project" value="UniProtKB-KW"/>
</dbReference>
<dbReference type="PANTHER" id="PTHR30182:SF1">
    <property type="entry name" value="L-SERINE DEHYDRATASE 1"/>
    <property type="match status" value="1"/>
</dbReference>
<keyword evidence="6" id="KW-0004">4Fe-4S</keyword>
<protein>
    <recommendedName>
        <fullName evidence="4">L-serine ammonia-lyase</fullName>
        <ecNumber evidence="4">4.3.1.17</ecNumber>
    </recommendedName>
    <alternativeName>
        <fullName evidence="11">L-serine deaminase</fullName>
    </alternativeName>
</protein>
<keyword evidence="10" id="KW-0456">Lyase</keyword>
<keyword evidence="9" id="KW-0411">Iron-sulfur</keyword>
<sequence>MTTSTAPVSVFDLFTIGIGPSSSHTVGPMKAAAAFAEDLRRAGTTDSVESVRVEIFGSLTATGHGHGTFTAVLLGLDGAQSARIDSGEVERRLADITASGTVSSAQGNESPAGSRTSCCDR</sequence>
<evidence type="ECO:0000256" key="1">
    <source>
        <dbReference type="ARBA" id="ARBA00001966"/>
    </source>
</evidence>
<proteinExistence type="inferred from homology"/>